<evidence type="ECO:0000256" key="2">
    <source>
        <dbReference type="ARBA" id="ARBA00022963"/>
    </source>
</evidence>
<evidence type="ECO:0000256" key="1">
    <source>
        <dbReference type="ARBA" id="ARBA00022801"/>
    </source>
</evidence>
<keyword evidence="7" id="KW-1185">Reference proteome</keyword>
<dbReference type="InterPro" id="IPR002641">
    <property type="entry name" value="PNPLA_dom"/>
</dbReference>
<dbReference type="Gene3D" id="3.40.1090.10">
    <property type="entry name" value="Cytosolic phospholipase A2 catalytic domain"/>
    <property type="match status" value="1"/>
</dbReference>
<reference evidence="6 7" key="1">
    <citation type="journal article" date="2025" name="Microbiol. Resour. Announc.">
        <title>Draft genome sequences for Neonectria magnoliae and Neonectria punicea, canker pathogens of Liriodendron tulipifera and Acer saccharum in West Virginia.</title>
        <authorList>
            <person name="Petronek H.M."/>
            <person name="Kasson M.T."/>
            <person name="Metheny A.M."/>
            <person name="Stauder C.M."/>
            <person name="Lovett B."/>
            <person name="Lynch S.C."/>
            <person name="Garnas J.R."/>
            <person name="Kasson L.R."/>
            <person name="Stajich J.E."/>
        </authorList>
    </citation>
    <scope>NUCLEOTIDE SEQUENCE [LARGE SCALE GENOMIC DNA]</scope>
    <source>
        <strain evidence="6 7">NRRL 64653</strain>
    </source>
</reference>
<dbReference type="Proteomes" id="UP001498476">
    <property type="component" value="Unassembled WGS sequence"/>
</dbReference>
<dbReference type="InterPro" id="IPR016035">
    <property type="entry name" value="Acyl_Trfase/lysoPLipase"/>
</dbReference>
<feature type="domain" description="PNPLA" evidence="5">
    <location>
        <begin position="16"/>
        <end position="260"/>
    </location>
</feature>
<sequence length="387" mass="42886">MSYVPATTHPNGARLLALDGGGVRGVASLIILDAIMKRIQTKKGLKEPCRPVDYFELAAGTSTGGIIGIMLFRLRMTAEDSIKMYDVISKQVFSPKVYGYEISNWVGNKLGSLINNSKTMVQSSRFDDASLKLAIDNVVEKFGLDDNDKKLKGDAPLFHEKAGKMFLCTTAQNRAETVLMRSYDLKEKEKTTFTSSKVNNAMSKHQSKITISLAARATSAAPTYFPEVKWPSKEDLDKDEEPLTFWDGGLLNNNPIDQLWYSRYDLVGSQDPAPAISCVISLGTGYAKADSPNNSWIRLAGVASSVMDFATNTNAKGKDFSRHMKHLNSRPEFENTQYIRFNPNLGLNEIGLADYTKMEFLKTVTRDYLAEDGSKQFIEKAVKALAP</sequence>
<proteinExistence type="predicted"/>
<evidence type="ECO:0000256" key="3">
    <source>
        <dbReference type="ARBA" id="ARBA00023098"/>
    </source>
</evidence>
<evidence type="ECO:0000259" key="5">
    <source>
        <dbReference type="PROSITE" id="PS51635"/>
    </source>
</evidence>
<dbReference type="Pfam" id="PF01734">
    <property type="entry name" value="Patatin"/>
    <property type="match status" value="1"/>
</dbReference>
<feature type="short sequence motif" description="DGA/G" evidence="4">
    <location>
        <begin position="247"/>
        <end position="249"/>
    </location>
</feature>
<gene>
    <name evidence="6" type="ORF">QQX98_000647</name>
</gene>
<feature type="short sequence motif" description="GXGXXG" evidence="4">
    <location>
        <begin position="20"/>
        <end position="25"/>
    </location>
</feature>
<dbReference type="PANTHER" id="PTHR24185">
    <property type="entry name" value="CALCIUM-INDEPENDENT PHOSPHOLIPASE A2-GAMMA"/>
    <property type="match status" value="1"/>
</dbReference>
<feature type="active site" description="Nucleophile" evidence="4">
    <location>
        <position position="62"/>
    </location>
</feature>
<evidence type="ECO:0000313" key="6">
    <source>
        <dbReference type="EMBL" id="KAK7424037.1"/>
    </source>
</evidence>
<name>A0ABR1HTA6_9HYPO</name>
<keyword evidence="1 4" id="KW-0378">Hydrolase</keyword>
<organism evidence="6 7">
    <name type="scientific">Neonectria punicea</name>
    <dbReference type="NCBI Taxonomy" id="979145"/>
    <lineage>
        <taxon>Eukaryota</taxon>
        <taxon>Fungi</taxon>
        <taxon>Dikarya</taxon>
        <taxon>Ascomycota</taxon>
        <taxon>Pezizomycotina</taxon>
        <taxon>Sordariomycetes</taxon>
        <taxon>Hypocreomycetidae</taxon>
        <taxon>Hypocreales</taxon>
        <taxon>Nectriaceae</taxon>
        <taxon>Neonectria</taxon>
    </lineage>
</organism>
<dbReference type="PANTHER" id="PTHR24185:SF1">
    <property type="entry name" value="CALCIUM-INDEPENDENT PHOSPHOLIPASE A2-GAMMA"/>
    <property type="match status" value="1"/>
</dbReference>
<dbReference type="SUPFAM" id="SSF52151">
    <property type="entry name" value="FabD/lysophospholipase-like"/>
    <property type="match status" value="1"/>
</dbReference>
<protein>
    <recommendedName>
        <fullName evidence="5">PNPLA domain-containing protein</fullName>
    </recommendedName>
</protein>
<evidence type="ECO:0000256" key="4">
    <source>
        <dbReference type="PROSITE-ProRule" id="PRU01161"/>
    </source>
</evidence>
<dbReference type="PROSITE" id="PS51635">
    <property type="entry name" value="PNPLA"/>
    <property type="match status" value="1"/>
</dbReference>
<dbReference type="CDD" id="cd07216">
    <property type="entry name" value="Pat17_PNPLA8_PNPLA9_like3"/>
    <property type="match status" value="1"/>
</dbReference>
<comment type="caution">
    <text evidence="6">The sequence shown here is derived from an EMBL/GenBank/DDBJ whole genome shotgun (WGS) entry which is preliminary data.</text>
</comment>
<feature type="active site" description="Proton acceptor" evidence="4">
    <location>
        <position position="247"/>
    </location>
</feature>
<feature type="short sequence motif" description="GXSXG" evidence="4">
    <location>
        <begin position="60"/>
        <end position="64"/>
    </location>
</feature>
<accession>A0ABR1HTA6</accession>
<evidence type="ECO:0000313" key="7">
    <source>
        <dbReference type="Proteomes" id="UP001498476"/>
    </source>
</evidence>
<dbReference type="EMBL" id="JAZAVJ010000006">
    <property type="protein sequence ID" value="KAK7424037.1"/>
    <property type="molecule type" value="Genomic_DNA"/>
</dbReference>
<keyword evidence="3 4" id="KW-0443">Lipid metabolism</keyword>
<keyword evidence="2 4" id="KW-0442">Lipid degradation</keyword>